<proteinExistence type="predicted"/>
<reference evidence="2" key="1">
    <citation type="submission" date="2021-01" db="EMBL/GenBank/DDBJ databases">
        <authorList>
            <person name="Corre E."/>
            <person name="Pelletier E."/>
            <person name="Niang G."/>
            <person name="Scheremetjew M."/>
            <person name="Finn R."/>
            <person name="Kale V."/>
            <person name="Holt S."/>
            <person name="Cochrane G."/>
            <person name="Meng A."/>
            <person name="Brown T."/>
            <person name="Cohen L."/>
        </authorList>
    </citation>
    <scope>NUCLEOTIDE SEQUENCE</scope>
    <source>
        <strain evidence="2">NIES-2562</strain>
    </source>
</reference>
<feature type="transmembrane region" description="Helical" evidence="1">
    <location>
        <begin position="63"/>
        <end position="81"/>
    </location>
</feature>
<sequence length="99" mass="12391">MKEKKHLLHFSFHSESKWPPEKIIPSYTYTYTYTHTYTYTYIYIYTFTYTYKYTYVFFDHPSSRLLLCLFFICFCYLFFCLHRDCLQLVKKVNRVLDYV</sequence>
<evidence type="ECO:0000256" key="1">
    <source>
        <dbReference type="SAM" id="Phobius"/>
    </source>
</evidence>
<dbReference type="EMBL" id="HBIB01032091">
    <property type="protein sequence ID" value="CAE0258511.1"/>
    <property type="molecule type" value="Transcribed_RNA"/>
</dbReference>
<keyword evidence="1" id="KW-0472">Membrane</keyword>
<name>A0A7S3DHV7_9EUKA</name>
<accession>A0A7S3DHV7</accession>
<dbReference type="AlphaFoldDB" id="A0A7S3DHV7"/>
<gene>
    <name evidence="2" type="ORF">PBIL07802_LOCUS20618</name>
    <name evidence="3" type="ORF">PBIL07802_LOCUS20774</name>
</gene>
<evidence type="ECO:0000313" key="3">
    <source>
        <dbReference type="EMBL" id="CAE0258511.1"/>
    </source>
</evidence>
<protein>
    <submittedName>
        <fullName evidence="2">Uncharacterized protein</fullName>
    </submittedName>
</protein>
<evidence type="ECO:0000313" key="2">
    <source>
        <dbReference type="EMBL" id="CAE0258355.1"/>
    </source>
</evidence>
<organism evidence="2">
    <name type="scientific">Palpitomonas bilix</name>
    <dbReference type="NCBI Taxonomy" id="652834"/>
    <lineage>
        <taxon>Eukaryota</taxon>
        <taxon>Eukaryota incertae sedis</taxon>
    </lineage>
</organism>
<dbReference type="EMBL" id="HBIB01031880">
    <property type="protein sequence ID" value="CAE0258355.1"/>
    <property type="molecule type" value="Transcribed_RNA"/>
</dbReference>
<keyword evidence="1" id="KW-1133">Transmembrane helix</keyword>
<keyword evidence="1" id="KW-0812">Transmembrane</keyword>